<accession>A0A0Q9VZN5</accession>
<keyword evidence="6" id="KW-1185">Reference proteome</keyword>
<keyword evidence="3" id="KW-0862">Zinc</keyword>
<keyword evidence="1" id="KW-0479">Metal-binding</keyword>
<organism evidence="5 6">
    <name type="scientific">Drosophila virilis</name>
    <name type="common">Fruit fly</name>
    <dbReference type="NCBI Taxonomy" id="7244"/>
    <lineage>
        <taxon>Eukaryota</taxon>
        <taxon>Metazoa</taxon>
        <taxon>Ecdysozoa</taxon>
        <taxon>Arthropoda</taxon>
        <taxon>Hexapoda</taxon>
        <taxon>Insecta</taxon>
        <taxon>Pterygota</taxon>
        <taxon>Neoptera</taxon>
        <taxon>Endopterygota</taxon>
        <taxon>Diptera</taxon>
        <taxon>Brachycera</taxon>
        <taxon>Muscomorpha</taxon>
        <taxon>Ephydroidea</taxon>
        <taxon>Drosophilidae</taxon>
        <taxon>Drosophila</taxon>
    </lineage>
</organism>
<dbReference type="KEGG" id="dvi:26531575"/>
<evidence type="ECO:0000256" key="1">
    <source>
        <dbReference type="ARBA" id="ARBA00022723"/>
    </source>
</evidence>
<dbReference type="Pfam" id="PF04500">
    <property type="entry name" value="FLYWCH"/>
    <property type="match status" value="1"/>
</dbReference>
<dbReference type="EMBL" id="CH940656">
    <property type="protein sequence ID" value="KRF78291.1"/>
    <property type="molecule type" value="Genomic_DNA"/>
</dbReference>
<dbReference type="GO" id="GO:0008270">
    <property type="term" value="F:zinc ion binding"/>
    <property type="evidence" value="ECO:0007669"/>
    <property type="project" value="UniProtKB-KW"/>
</dbReference>
<dbReference type="AlphaFoldDB" id="A0A0Q9VZN5"/>
<protein>
    <recommendedName>
        <fullName evidence="4">FLYWCH-type domain-containing protein</fullName>
    </recommendedName>
</protein>
<evidence type="ECO:0000313" key="5">
    <source>
        <dbReference type="EMBL" id="KRF78291.1"/>
    </source>
</evidence>
<keyword evidence="2" id="KW-0863">Zinc-finger</keyword>
<feature type="domain" description="FLYWCH-type" evidence="4">
    <location>
        <begin position="23"/>
        <end position="75"/>
    </location>
</feature>
<dbReference type="InterPro" id="IPR007588">
    <property type="entry name" value="Znf_FLYWCH"/>
</dbReference>
<gene>
    <name evidence="5" type="primary">Dvir\GJ26805</name>
    <name evidence="5" type="ORF">Dvir_GJ26805</name>
</gene>
<name>A0A0Q9VZN5_DROVI</name>
<feature type="non-terminal residue" evidence="5">
    <location>
        <position position="1"/>
    </location>
</feature>
<proteinExistence type="predicted"/>
<dbReference type="Proteomes" id="UP000008792">
    <property type="component" value="Unassembled WGS sequence"/>
</dbReference>
<reference evidence="5 6" key="1">
    <citation type="journal article" date="2007" name="Nature">
        <title>Evolution of genes and genomes on the Drosophila phylogeny.</title>
        <authorList>
            <consortium name="Drosophila 12 Genomes Consortium"/>
            <person name="Clark A.G."/>
            <person name="Eisen M.B."/>
            <person name="Smith D.R."/>
            <person name="Bergman C.M."/>
            <person name="Oliver B."/>
            <person name="Markow T.A."/>
            <person name="Kaufman T.C."/>
            <person name="Kellis M."/>
            <person name="Gelbart W."/>
            <person name="Iyer V.N."/>
            <person name="Pollard D.A."/>
            <person name="Sackton T.B."/>
            <person name="Larracuente A.M."/>
            <person name="Singh N.D."/>
            <person name="Abad J.P."/>
            <person name="Abt D.N."/>
            <person name="Adryan B."/>
            <person name="Aguade M."/>
            <person name="Akashi H."/>
            <person name="Anderson W.W."/>
            <person name="Aquadro C.F."/>
            <person name="Ardell D.H."/>
            <person name="Arguello R."/>
            <person name="Artieri C.G."/>
            <person name="Barbash D.A."/>
            <person name="Barker D."/>
            <person name="Barsanti P."/>
            <person name="Batterham P."/>
            <person name="Batzoglou S."/>
            <person name="Begun D."/>
            <person name="Bhutkar A."/>
            <person name="Blanco E."/>
            <person name="Bosak S.A."/>
            <person name="Bradley R.K."/>
            <person name="Brand A.D."/>
            <person name="Brent M.R."/>
            <person name="Brooks A.N."/>
            <person name="Brown R.H."/>
            <person name="Butlin R.K."/>
            <person name="Caggese C."/>
            <person name="Calvi B.R."/>
            <person name="Bernardo de Carvalho A."/>
            <person name="Caspi A."/>
            <person name="Castrezana S."/>
            <person name="Celniker S.E."/>
            <person name="Chang J.L."/>
            <person name="Chapple C."/>
            <person name="Chatterji S."/>
            <person name="Chinwalla A."/>
            <person name="Civetta A."/>
            <person name="Clifton S.W."/>
            <person name="Comeron J.M."/>
            <person name="Costello J.C."/>
            <person name="Coyne J.A."/>
            <person name="Daub J."/>
            <person name="David R.G."/>
            <person name="Delcher A.L."/>
            <person name="Delehaunty K."/>
            <person name="Do C.B."/>
            <person name="Ebling H."/>
            <person name="Edwards K."/>
            <person name="Eickbush T."/>
            <person name="Evans J.D."/>
            <person name="Filipski A."/>
            <person name="Findeiss S."/>
            <person name="Freyhult E."/>
            <person name="Fulton L."/>
            <person name="Fulton R."/>
            <person name="Garcia A.C."/>
            <person name="Gardiner A."/>
            <person name="Garfield D.A."/>
            <person name="Garvin B.E."/>
            <person name="Gibson G."/>
            <person name="Gilbert D."/>
            <person name="Gnerre S."/>
            <person name="Godfrey J."/>
            <person name="Good R."/>
            <person name="Gotea V."/>
            <person name="Gravely B."/>
            <person name="Greenberg A.J."/>
            <person name="Griffiths-Jones S."/>
            <person name="Gross S."/>
            <person name="Guigo R."/>
            <person name="Gustafson E.A."/>
            <person name="Haerty W."/>
            <person name="Hahn M.W."/>
            <person name="Halligan D.L."/>
            <person name="Halpern A.L."/>
            <person name="Halter G.M."/>
            <person name="Han M.V."/>
            <person name="Heger A."/>
            <person name="Hillier L."/>
            <person name="Hinrichs A.S."/>
            <person name="Holmes I."/>
            <person name="Hoskins R.A."/>
            <person name="Hubisz M.J."/>
            <person name="Hultmark D."/>
            <person name="Huntley M.A."/>
            <person name="Jaffe D.B."/>
            <person name="Jagadeeshan S."/>
            <person name="Jeck W.R."/>
            <person name="Johnson J."/>
            <person name="Jones C.D."/>
            <person name="Jordan W.C."/>
            <person name="Karpen G.H."/>
            <person name="Kataoka E."/>
            <person name="Keightley P.D."/>
            <person name="Kheradpour P."/>
            <person name="Kirkness E.F."/>
            <person name="Koerich L.B."/>
            <person name="Kristiansen K."/>
            <person name="Kudrna D."/>
            <person name="Kulathinal R.J."/>
            <person name="Kumar S."/>
            <person name="Kwok R."/>
            <person name="Lander E."/>
            <person name="Langley C.H."/>
            <person name="Lapoint R."/>
            <person name="Lazzaro B.P."/>
            <person name="Lee S.J."/>
            <person name="Levesque L."/>
            <person name="Li R."/>
            <person name="Lin C.F."/>
            <person name="Lin M.F."/>
            <person name="Lindblad-Toh K."/>
            <person name="Llopart A."/>
            <person name="Long M."/>
            <person name="Low L."/>
            <person name="Lozovsky E."/>
            <person name="Lu J."/>
            <person name="Luo M."/>
            <person name="Machado C.A."/>
            <person name="Makalowski W."/>
            <person name="Marzo M."/>
            <person name="Matsuda M."/>
            <person name="Matzkin L."/>
            <person name="McAllister B."/>
            <person name="McBride C.S."/>
            <person name="McKernan B."/>
            <person name="McKernan K."/>
            <person name="Mendez-Lago M."/>
            <person name="Minx P."/>
            <person name="Mollenhauer M.U."/>
            <person name="Montooth K."/>
            <person name="Mount S.M."/>
            <person name="Mu X."/>
            <person name="Myers E."/>
            <person name="Negre B."/>
            <person name="Newfeld S."/>
            <person name="Nielsen R."/>
            <person name="Noor M.A."/>
            <person name="O'Grady P."/>
            <person name="Pachter L."/>
            <person name="Papaceit M."/>
            <person name="Parisi M.J."/>
            <person name="Parisi M."/>
            <person name="Parts L."/>
            <person name="Pedersen J.S."/>
            <person name="Pesole G."/>
            <person name="Phillippy A.M."/>
            <person name="Ponting C.P."/>
            <person name="Pop M."/>
            <person name="Porcelli D."/>
            <person name="Powell J.R."/>
            <person name="Prohaska S."/>
            <person name="Pruitt K."/>
            <person name="Puig M."/>
            <person name="Quesneville H."/>
            <person name="Ram K.R."/>
            <person name="Rand D."/>
            <person name="Rasmussen M.D."/>
            <person name="Reed L.K."/>
            <person name="Reenan R."/>
            <person name="Reily A."/>
            <person name="Remington K.A."/>
            <person name="Rieger T.T."/>
            <person name="Ritchie M.G."/>
            <person name="Robin C."/>
            <person name="Rogers Y.H."/>
            <person name="Rohde C."/>
            <person name="Rozas J."/>
            <person name="Rubenfield M.J."/>
            <person name="Ruiz A."/>
            <person name="Russo S."/>
            <person name="Salzberg S.L."/>
            <person name="Sanchez-Gracia A."/>
            <person name="Saranga D.J."/>
            <person name="Sato H."/>
            <person name="Schaeffer S.W."/>
            <person name="Schatz M.C."/>
            <person name="Schlenke T."/>
            <person name="Schwartz R."/>
            <person name="Segarra C."/>
            <person name="Singh R.S."/>
            <person name="Sirot L."/>
            <person name="Sirota M."/>
            <person name="Sisneros N.B."/>
            <person name="Smith C.D."/>
            <person name="Smith T.F."/>
            <person name="Spieth J."/>
            <person name="Stage D.E."/>
            <person name="Stark A."/>
            <person name="Stephan W."/>
            <person name="Strausberg R.L."/>
            <person name="Strempel S."/>
            <person name="Sturgill D."/>
            <person name="Sutton G."/>
            <person name="Sutton G.G."/>
            <person name="Tao W."/>
            <person name="Teichmann S."/>
            <person name="Tobari Y.N."/>
            <person name="Tomimura Y."/>
            <person name="Tsolas J.M."/>
            <person name="Valente V.L."/>
            <person name="Venter E."/>
            <person name="Venter J.C."/>
            <person name="Vicario S."/>
            <person name="Vieira F.G."/>
            <person name="Vilella A.J."/>
            <person name="Villasante A."/>
            <person name="Walenz B."/>
            <person name="Wang J."/>
            <person name="Wasserman M."/>
            <person name="Watts T."/>
            <person name="Wilson D."/>
            <person name="Wilson R.K."/>
            <person name="Wing R.A."/>
            <person name="Wolfner M.F."/>
            <person name="Wong A."/>
            <person name="Wong G.K."/>
            <person name="Wu C.I."/>
            <person name="Wu G."/>
            <person name="Yamamoto D."/>
            <person name="Yang H.P."/>
            <person name="Yang S.P."/>
            <person name="Yorke J.A."/>
            <person name="Yoshida K."/>
            <person name="Zdobnov E."/>
            <person name="Zhang P."/>
            <person name="Zhang Y."/>
            <person name="Zimin A.V."/>
            <person name="Baldwin J."/>
            <person name="Abdouelleil A."/>
            <person name="Abdulkadir J."/>
            <person name="Abebe A."/>
            <person name="Abera B."/>
            <person name="Abreu J."/>
            <person name="Acer S.C."/>
            <person name="Aftuck L."/>
            <person name="Alexander A."/>
            <person name="An P."/>
            <person name="Anderson E."/>
            <person name="Anderson S."/>
            <person name="Arachi H."/>
            <person name="Azer M."/>
            <person name="Bachantsang P."/>
            <person name="Barry A."/>
            <person name="Bayul T."/>
            <person name="Berlin A."/>
            <person name="Bessette D."/>
            <person name="Bloom T."/>
            <person name="Blye J."/>
            <person name="Boguslavskiy L."/>
            <person name="Bonnet C."/>
            <person name="Boukhgalter B."/>
            <person name="Bourzgui I."/>
            <person name="Brown A."/>
            <person name="Cahill P."/>
            <person name="Channer S."/>
            <person name="Cheshatsang Y."/>
            <person name="Chuda L."/>
            <person name="Citroen M."/>
            <person name="Collymore A."/>
            <person name="Cooke P."/>
            <person name="Costello M."/>
            <person name="D'Aco K."/>
            <person name="Daza R."/>
            <person name="De Haan G."/>
            <person name="DeGray S."/>
            <person name="DeMaso C."/>
            <person name="Dhargay N."/>
            <person name="Dooley K."/>
            <person name="Dooley E."/>
            <person name="Doricent M."/>
            <person name="Dorje P."/>
            <person name="Dorjee K."/>
            <person name="Dupes A."/>
            <person name="Elong R."/>
            <person name="Falk J."/>
            <person name="Farina A."/>
            <person name="Faro S."/>
            <person name="Ferguson D."/>
            <person name="Fisher S."/>
            <person name="Foley C.D."/>
            <person name="Franke A."/>
            <person name="Friedrich D."/>
            <person name="Gadbois L."/>
            <person name="Gearin G."/>
            <person name="Gearin C.R."/>
            <person name="Giannoukos G."/>
            <person name="Goode T."/>
            <person name="Graham J."/>
            <person name="Grandbois E."/>
            <person name="Grewal S."/>
            <person name="Gyaltsen K."/>
            <person name="Hafez N."/>
            <person name="Hagos B."/>
            <person name="Hall J."/>
            <person name="Henson C."/>
            <person name="Hollinger A."/>
            <person name="Honan T."/>
            <person name="Huard M.D."/>
            <person name="Hughes L."/>
            <person name="Hurhula B."/>
            <person name="Husby M.E."/>
            <person name="Kamat A."/>
            <person name="Kanga B."/>
            <person name="Kashin S."/>
            <person name="Khazanovich D."/>
            <person name="Kisner P."/>
            <person name="Lance K."/>
            <person name="Lara M."/>
            <person name="Lee W."/>
            <person name="Lennon N."/>
            <person name="Letendre F."/>
            <person name="LeVine R."/>
            <person name="Lipovsky A."/>
            <person name="Liu X."/>
            <person name="Liu J."/>
            <person name="Liu S."/>
            <person name="Lokyitsang T."/>
            <person name="Lokyitsang Y."/>
            <person name="Lubonja R."/>
            <person name="Lui A."/>
            <person name="MacDonald P."/>
            <person name="Magnisalis V."/>
            <person name="Maru K."/>
            <person name="Matthews C."/>
            <person name="McCusker W."/>
            <person name="McDonough S."/>
            <person name="Mehta T."/>
            <person name="Meldrim J."/>
            <person name="Meneus L."/>
            <person name="Mihai O."/>
            <person name="Mihalev A."/>
            <person name="Mihova T."/>
            <person name="Mittelman R."/>
            <person name="Mlenga V."/>
            <person name="Montmayeur A."/>
            <person name="Mulrain L."/>
            <person name="Navidi A."/>
            <person name="Naylor J."/>
            <person name="Negash T."/>
            <person name="Nguyen T."/>
            <person name="Nguyen N."/>
            <person name="Nicol R."/>
            <person name="Norbu C."/>
            <person name="Norbu N."/>
            <person name="Novod N."/>
            <person name="O'Neill B."/>
            <person name="Osman S."/>
            <person name="Markiewicz E."/>
            <person name="Oyono O.L."/>
            <person name="Patti C."/>
            <person name="Phunkhang P."/>
            <person name="Pierre F."/>
            <person name="Priest M."/>
            <person name="Raghuraman S."/>
            <person name="Rege F."/>
            <person name="Reyes R."/>
            <person name="Rise C."/>
            <person name="Rogov P."/>
            <person name="Ross K."/>
            <person name="Ryan E."/>
            <person name="Settipalli S."/>
            <person name="Shea T."/>
            <person name="Sherpa N."/>
            <person name="Shi L."/>
            <person name="Shih D."/>
            <person name="Sparrow T."/>
            <person name="Spaulding J."/>
            <person name="Stalker J."/>
            <person name="Stange-Thomann N."/>
            <person name="Stavropoulos S."/>
            <person name="Stone C."/>
            <person name="Strader C."/>
            <person name="Tesfaye S."/>
            <person name="Thomson T."/>
            <person name="Thoulutsang Y."/>
            <person name="Thoulutsang D."/>
            <person name="Topham K."/>
            <person name="Topping I."/>
            <person name="Tsamla T."/>
            <person name="Vassiliev H."/>
            <person name="Vo A."/>
            <person name="Wangchuk T."/>
            <person name="Wangdi T."/>
            <person name="Weiand M."/>
            <person name="Wilkinson J."/>
            <person name="Wilson A."/>
            <person name="Yadav S."/>
            <person name="Young G."/>
            <person name="Yu Q."/>
            <person name="Zembek L."/>
            <person name="Zhong D."/>
            <person name="Zimmer A."/>
            <person name="Zwirko Z."/>
            <person name="Jaffe D.B."/>
            <person name="Alvarez P."/>
            <person name="Brockman W."/>
            <person name="Butler J."/>
            <person name="Chin C."/>
            <person name="Gnerre S."/>
            <person name="Grabherr M."/>
            <person name="Kleber M."/>
            <person name="Mauceli E."/>
            <person name="MacCallum I."/>
        </authorList>
    </citation>
    <scope>NUCLEOTIDE SEQUENCE [LARGE SCALE GENOMIC DNA]</scope>
    <source>
        <strain evidence="6">Tucson 15010-1051.87</strain>
    </source>
</reference>
<evidence type="ECO:0000259" key="4">
    <source>
        <dbReference type="Pfam" id="PF04500"/>
    </source>
</evidence>
<evidence type="ECO:0000256" key="2">
    <source>
        <dbReference type="ARBA" id="ARBA00022771"/>
    </source>
</evidence>
<dbReference type="InParanoid" id="A0A0Q9VZN5"/>
<evidence type="ECO:0000313" key="6">
    <source>
        <dbReference type="Proteomes" id="UP000008792"/>
    </source>
</evidence>
<dbReference type="Gene3D" id="2.20.25.240">
    <property type="match status" value="1"/>
</dbReference>
<evidence type="ECO:0000256" key="3">
    <source>
        <dbReference type="ARBA" id="ARBA00022833"/>
    </source>
</evidence>
<sequence>YALFAASASSPRYRRITYRERAGCLLIDGFRFVISYQQRKRCYLKCSNFRSQCRARAIQNKETGQVQLRNGVHNHNRGQKMAAHKATN</sequence>
<dbReference type="OrthoDB" id="167578at2759"/>